<evidence type="ECO:0000259" key="5">
    <source>
        <dbReference type="Pfam" id="PF00496"/>
    </source>
</evidence>
<feature type="domain" description="Solute-binding protein family 5" evidence="5">
    <location>
        <begin position="76"/>
        <end position="417"/>
    </location>
</feature>
<dbReference type="RefSeq" id="WP_211856356.1">
    <property type="nucleotide sequence ID" value="NZ_JAAGBB010000061.1"/>
</dbReference>
<dbReference type="CDD" id="cd08502">
    <property type="entry name" value="PBP2_NikA_DppA_OppA_like_16"/>
    <property type="match status" value="1"/>
</dbReference>
<dbReference type="PROSITE" id="PS51318">
    <property type="entry name" value="TAT"/>
    <property type="match status" value="1"/>
</dbReference>
<dbReference type="Gene3D" id="3.40.190.10">
    <property type="entry name" value="Periplasmic binding protein-like II"/>
    <property type="match status" value="1"/>
</dbReference>
<comment type="similarity">
    <text evidence="2">Belongs to the bacterial solute-binding protein 5 family.</text>
</comment>
<evidence type="ECO:0000313" key="6">
    <source>
        <dbReference type="EMBL" id="MBR0668580.1"/>
    </source>
</evidence>
<dbReference type="Pfam" id="PF00496">
    <property type="entry name" value="SBP_bac_5"/>
    <property type="match status" value="1"/>
</dbReference>
<evidence type="ECO:0000256" key="2">
    <source>
        <dbReference type="ARBA" id="ARBA00005695"/>
    </source>
</evidence>
<dbReference type="Gene3D" id="3.90.76.10">
    <property type="entry name" value="Dipeptide-binding Protein, Domain 1"/>
    <property type="match status" value="1"/>
</dbReference>
<evidence type="ECO:0000256" key="3">
    <source>
        <dbReference type="ARBA" id="ARBA00022729"/>
    </source>
</evidence>
<dbReference type="InterPro" id="IPR000914">
    <property type="entry name" value="SBP_5_dom"/>
</dbReference>
<evidence type="ECO:0000256" key="1">
    <source>
        <dbReference type="ARBA" id="ARBA00004418"/>
    </source>
</evidence>
<feature type="chain" id="PRO_5047094283" evidence="4">
    <location>
        <begin position="29"/>
        <end position="529"/>
    </location>
</feature>
<keyword evidence="7" id="KW-1185">Reference proteome</keyword>
<accession>A0ABS5F8X7</accession>
<gene>
    <name evidence="6" type="ORF">GXW71_29785</name>
</gene>
<name>A0ABS5F8X7_9PROT</name>
<feature type="signal peptide" evidence="4">
    <location>
        <begin position="1"/>
        <end position="28"/>
    </location>
</feature>
<comment type="caution">
    <text evidence="6">The sequence shown here is derived from an EMBL/GenBank/DDBJ whole genome shotgun (WGS) entry which is preliminary data.</text>
</comment>
<reference evidence="7" key="1">
    <citation type="journal article" date="2021" name="Syst. Appl. Microbiol.">
        <title>Roseomonas hellenica sp. nov., isolated from roots of wild-growing Alkanna tinctoria.</title>
        <authorList>
            <person name="Rat A."/>
            <person name="Naranjo H.D."/>
            <person name="Lebbe L."/>
            <person name="Cnockaert M."/>
            <person name="Krigas N."/>
            <person name="Grigoriadou K."/>
            <person name="Maloupa E."/>
            <person name="Willems A."/>
        </authorList>
    </citation>
    <scope>NUCLEOTIDE SEQUENCE [LARGE SCALE GENOMIC DNA]</scope>
    <source>
        <strain evidence="7">LMG 31523</strain>
    </source>
</reference>
<dbReference type="InterPro" id="IPR006311">
    <property type="entry name" value="TAT_signal"/>
</dbReference>
<dbReference type="InterPro" id="IPR030678">
    <property type="entry name" value="Peptide/Ni-bd"/>
</dbReference>
<keyword evidence="3 4" id="KW-0732">Signal</keyword>
<dbReference type="SUPFAM" id="SSF53850">
    <property type="entry name" value="Periplasmic binding protein-like II"/>
    <property type="match status" value="1"/>
</dbReference>
<dbReference type="InterPro" id="IPR039424">
    <property type="entry name" value="SBP_5"/>
</dbReference>
<proteinExistence type="inferred from homology"/>
<sequence>MSLRRRPLLQAALAAPAFLSAASRRAMAQDPRRLLRSVPIGDLRALDPIWTTTYLTRNHAYLVWDTLFALDAENRPQPQMVEAWETSGGGLTWTFRLREGLLWHDDTPVTGADCAASIRRWGARDGMGRALMAVTEALDAPDARTIRLKLKRPVGFVLDALGKIDSNVPFMMPERLARTDPTQQIAEVIGSGPFRFDRSAWVPGIKVVYDRFARYVPRSEPPSQAAGGKLAKLDRIESVYTPDSATAANGLITGELDLLESPAPDLVQHLQRARDVVVASNDPLGYQLFVVFNHLHPPFDKVAARRALMSVIRQSDFMQATVGDRSPSRECAAVFGCAAGEDAQFDALGWPRQDLATAQRQFRNSGYDGRPIVVMDPADNATLHPGALLLADALRRLGVTLDLVAMDWSALVSRRASRAAPAEGGWNCFVTNATITGISNPLLNTFVRNCEDAWFGWPCDRRVPELTEAWTFESDPAKRQEILKRLERVHLENATQVPLGQYRSVIAHRRNLRGLINAPALFYWNIEKA</sequence>
<dbReference type="PIRSF" id="PIRSF002741">
    <property type="entry name" value="MppA"/>
    <property type="match status" value="1"/>
</dbReference>
<dbReference type="PANTHER" id="PTHR30290:SF38">
    <property type="entry name" value="D,D-DIPEPTIDE-BINDING PERIPLASMIC PROTEIN DDPA-RELATED"/>
    <property type="match status" value="1"/>
</dbReference>
<organism evidence="6 7">
    <name type="scientific">Plastoroseomonas hellenica</name>
    <dbReference type="NCBI Taxonomy" id="2687306"/>
    <lineage>
        <taxon>Bacteria</taxon>
        <taxon>Pseudomonadati</taxon>
        <taxon>Pseudomonadota</taxon>
        <taxon>Alphaproteobacteria</taxon>
        <taxon>Acetobacterales</taxon>
        <taxon>Acetobacteraceae</taxon>
        <taxon>Plastoroseomonas</taxon>
    </lineage>
</organism>
<protein>
    <submittedName>
        <fullName evidence="6">ABC transporter substrate-binding protein</fullName>
    </submittedName>
</protein>
<dbReference type="Gene3D" id="3.10.105.10">
    <property type="entry name" value="Dipeptide-binding Protein, Domain 3"/>
    <property type="match status" value="1"/>
</dbReference>
<dbReference type="EMBL" id="JAAGBB010000061">
    <property type="protein sequence ID" value="MBR0668580.1"/>
    <property type="molecule type" value="Genomic_DNA"/>
</dbReference>
<dbReference type="Proteomes" id="UP001196870">
    <property type="component" value="Unassembled WGS sequence"/>
</dbReference>
<dbReference type="PANTHER" id="PTHR30290">
    <property type="entry name" value="PERIPLASMIC BINDING COMPONENT OF ABC TRANSPORTER"/>
    <property type="match status" value="1"/>
</dbReference>
<evidence type="ECO:0000313" key="7">
    <source>
        <dbReference type="Proteomes" id="UP001196870"/>
    </source>
</evidence>
<evidence type="ECO:0000256" key="4">
    <source>
        <dbReference type="SAM" id="SignalP"/>
    </source>
</evidence>
<comment type="subcellular location">
    <subcellularLocation>
        <location evidence="1">Periplasm</location>
    </subcellularLocation>
</comment>